<feature type="compositionally biased region" description="Acidic residues" evidence="2">
    <location>
        <begin position="383"/>
        <end position="403"/>
    </location>
</feature>
<feature type="compositionally biased region" description="Basic residues" evidence="2">
    <location>
        <begin position="658"/>
        <end position="669"/>
    </location>
</feature>
<evidence type="ECO:0000259" key="3">
    <source>
        <dbReference type="PROSITE" id="PS50174"/>
    </source>
</evidence>
<sequence length="734" mass="80702">EVAQQFSLRDEARYMSNHRSSAFDSSKRLRHMPVAFVSAGCLEGTVNKKEEEKGSQPEPVAPSSRSPPPSRSPVATEAFAQMTIRSPSPAPSASSASSASSEELIVFRGRGHTPLTHATPPSHPIKADTTPSVAPLTTESQPASAATKAAPPTDNSQLIPNMSTGHAPSHAESDVDSDTNSVVDSLFQKRRGGKARWASKETPWASRSKPGIGWLPVKDRPNMDDFVNGEVNPRDAAMDDYMQNAEENGLTDEVLAASGFASRRELDLDAGDHNDWESDQEPEIPPKLEQDDGWTSDQARDLDGLSTSDDVEGIVARVTGQRTRASGLQYQVVYEGCTRDDARWIPATYLTTPIDKNLIEAYEAKKRAREQQQQQEDSSTSDSDSEFDIDGESSEEEVEVDDEQLARAWQKQEDMGIDDDDLVLFAGDAHFSSSYSASNAPRAAFDRPNNKRQQRAGGGKRADRAFPSASAAADIFEMDPYAGFDIMDMERPSLRPKKKGRKGQMPPELAGDDSDLNEQMQATWATDRAKKRLKKAEREELRRQGLLGRKGKGPDLSVKYKDGFIMDDVIEEIRDFWATDDAPTLSLPAMEAPRRAVIHQFVSEFGISSKSQGDGAKRHTILSKTIRTLAFDDDLFDSIMALKKYNRRLYRTGNLPLHPKKEKVPKGSKNRPTVSYKDGEVVGAKAPELGVENKGRAMLEKMGWSKGMALGAVDNKGILQPITHTVKITKAGLR</sequence>
<evidence type="ECO:0008006" key="7">
    <source>
        <dbReference type="Google" id="ProtNLM"/>
    </source>
</evidence>
<feature type="compositionally biased region" description="Basic and acidic residues" evidence="2">
    <location>
        <begin position="46"/>
        <end position="55"/>
    </location>
</feature>
<keyword evidence="6" id="KW-1185">Reference proteome</keyword>
<organism evidence="5 6">
    <name type="scientific">Bimuria novae-zelandiae CBS 107.79</name>
    <dbReference type="NCBI Taxonomy" id="1447943"/>
    <lineage>
        <taxon>Eukaryota</taxon>
        <taxon>Fungi</taxon>
        <taxon>Dikarya</taxon>
        <taxon>Ascomycota</taxon>
        <taxon>Pezizomycotina</taxon>
        <taxon>Dothideomycetes</taxon>
        <taxon>Pleosporomycetidae</taxon>
        <taxon>Pleosporales</taxon>
        <taxon>Massarineae</taxon>
        <taxon>Didymosphaeriaceae</taxon>
        <taxon>Bimuria</taxon>
    </lineage>
</organism>
<dbReference type="InterPro" id="IPR036867">
    <property type="entry name" value="R3H_dom_sf"/>
</dbReference>
<feature type="compositionally biased region" description="Low complexity" evidence="2">
    <location>
        <begin position="91"/>
        <end position="101"/>
    </location>
</feature>
<feature type="region of interest" description="Disordered" evidence="2">
    <location>
        <begin position="266"/>
        <end position="313"/>
    </location>
</feature>
<name>A0A6A5VKB5_9PLEO</name>
<dbReference type="PROSITE" id="PS50174">
    <property type="entry name" value="G_PATCH"/>
    <property type="match status" value="1"/>
</dbReference>
<accession>A0A6A5VKB5</accession>
<dbReference type="PANTHER" id="PTHR14195">
    <property type="entry name" value="G PATCH DOMAIN CONTAINING PROTEIN 2"/>
    <property type="match status" value="1"/>
</dbReference>
<feature type="non-terminal residue" evidence="5">
    <location>
        <position position="1"/>
    </location>
</feature>
<feature type="compositionally biased region" description="Basic and acidic residues" evidence="2">
    <location>
        <begin position="266"/>
        <end position="276"/>
    </location>
</feature>
<dbReference type="SMART" id="SM00298">
    <property type="entry name" value="CHROMO"/>
    <property type="match status" value="1"/>
</dbReference>
<feature type="domain" description="G-patch" evidence="3">
    <location>
        <begin position="691"/>
        <end position="734"/>
    </location>
</feature>
<dbReference type="InterPro" id="IPR000953">
    <property type="entry name" value="Chromo/chromo_shadow_dom"/>
</dbReference>
<dbReference type="GO" id="GO:0006338">
    <property type="term" value="P:chromatin remodeling"/>
    <property type="evidence" value="ECO:0007669"/>
    <property type="project" value="UniProtKB-ARBA"/>
</dbReference>
<evidence type="ECO:0000256" key="1">
    <source>
        <dbReference type="ARBA" id="ARBA00011353"/>
    </source>
</evidence>
<dbReference type="InterPro" id="IPR051189">
    <property type="entry name" value="Splicing_assoc_domain"/>
</dbReference>
<feature type="region of interest" description="Disordered" evidence="2">
    <location>
        <begin position="365"/>
        <end position="413"/>
    </location>
</feature>
<feature type="compositionally biased region" description="Low complexity" evidence="2">
    <location>
        <begin position="371"/>
        <end position="382"/>
    </location>
</feature>
<dbReference type="Pfam" id="PF01585">
    <property type="entry name" value="G-patch"/>
    <property type="match status" value="1"/>
</dbReference>
<dbReference type="CDD" id="cd02325">
    <property type="entry name" value="R3H"/>
    <property type="match status" value="1"/>
</dbReference>
<dbReference type="InterPro" id="IPR000467">
    <property type="entry name" value="G_patch_dom"/>
</dbReference>
<evidence type="ECO:0000313" key="5">
    <source>
        <dbReference type="EMBL" id="KAF1977138.1"/>
    </source>
</evidence>
<evidence type="ECO:0000256" key="2">
    <source>
        <dbReference type="SAM" id="MobiDB-lite"/>
    </source>
</evidence>
<reference evidence="5" key="1">
    <citation type="journal article" date="2020" name="Stud. Mycol.">
        <title>101 Dothideomycetes genomes: a test case for predicting lifestyles and emergence of pathogens.</title>
        <authorList>
            <person name="Haridas S."/>
            <person name="Albert R."/>
            <person name="Binder M."/>
            <person name="Bloem J."/>
            <person name="Labutti K."/>
            <person name="Salamov A."/>
            <person name="Andreopoulos B."/>
            <person name="Baker S."/>
            <person name="Barry K."/>
            <person name="Bills G."/>
            <person name="Bluhm B."/>
            <person name="Cannon C."/>
            <person name="Castanera R."/>
            <person name="Culley D."/>
            <person name="Daum C."/>
            <person name="Ezra D."/>
            <person name="Gonzalez J."/>
            <person name="Henrissat B."/>
            <person name="Kuo A."/>
            <person name="Liang C."/>
            <person name="Lipzen A."/>
            <person name="Lutzoni F."/>
            <person name="Magnuson J."/>
            <person name="Mondo S."/>
            <person name="Nolan M."/>
            <person name="Ohm R."/>
            <person name="Pangilinan J."/>
            <person name="Park H.-J."/>
            <person name="Ramirez L."/>
            <person name="Alfaro M."/>
            <person name="Sun H."/>
            <person name="Tritt A."/>
            <person name="Yoshinaga Y."/>
            <person name="Zwiers L.-H."/>
            <person name="Turgeon B."/>
            <person name="Goodwin S."/>
            <person name="Spatafora J."/>
            <person name="Crous P."/>
            <person name="Grigoriev I."/>
        </authorList>
    </citation>
    <scope>NUCLEOTIDE SEQUENCE</scope>
    <source>
        <strain evidence="5">CBS 107.79</strain>
    </source>
</reference>
<feature type="region of interest" description="Disordered" evidence="2">
    <location>
        <begin position="433"/>
        <end position="466"/>
    </location>
</feature>
<proteinExistence type="predicted"/>
<dbReference type="AlphaFoldDB" id="A0A6A5VKB5"/>
<feature type="region of interest" description="Disordered" evidence="2">
    <location>
        <begin position="493"/>
        <end position="517"/>
    </location>
</feature>
<evidence type="ECO:0000313" key="6">
    <source>
        <dbReference type="Proteomes" id="UP000800036"/>
    </source>
</evidence>
<feature type="region of interest" description="Disordered" evidence="2">
    <location>
        <begin position="45"/>
        <end position="232"/>
    </location>
</feature>
<protein>
    <recommendedName>
        <fullName evidence="7">Protein SQS1</fullName>
    </recommendedName>
</protein>
<dbReference type="GO" id="GO:0003676">
    <property type="term" value="F:nucleic acid binding"/>
    <property type="evidence" value="ECO:0007669"/>
    <property type="project" value="UniProtKB-UniRule"/>
</dbReference>
<dbReference type="CDD" id="cd00024">
    <property type="entry name" value="CD_CSD"/>
    <property type="match status" value="1"/>
</dbReference>
<dbReference type="SMART" id="SM00443">
    <property type="entry name" value="G_patch"/>
    <property type="match status" value="1"/>
</dbReference>
<dbReference type="SUPFAM" id="SSF82708">
    <property type="entry name" value="R3H domain"/>
    <property type="match status" value="1"/>
</dbReference>
<dbReference type="EMBL" id="ML976664">
    <property type="protein sequence ID" value="KAF1977138.1"/>
    <property type="molecule type" value="Genomic_DNA"/>
</dbReference>
<comment type="subunit">
    <text evidence="1">Component of the NuA4 histone acetyltransferase complex.</text>
</comment>
<feature type="compositionally biased region" description="Polar residues" evidence="2">
    <location>
        <begin position="154"/>
        <end position="166"/>
    </location>
</feature>
<gene>
    <name evidence="5" type="ORF">BU23DRAFT_454211</name>
</gene>
<dbReference type="Proteomes" id="UP000800036">
    <property type="component" value="Unassembled WGS sequence"/>
</dbReference>
<feature type="domain" description="R3H" evidence="4">
    <location>
        <begin position="563"/>
        <end position="626"/>
    </location>
</feature>
<dbReference type="Gene3D" id="3.30.1370.50">
    <property type="entry name" value="R3H-like domain"/>
    <property type="match status" value="1"/>
</dbReference>
<dbReference type="Pfam" id="PF01424">
    <property type="entry name" value="R3H"/>
    <property type="match status" value="1"/>
</dbReference>
<dbReference type="InterPro" id="IPR001374">
    <property type="entry name" value="R3H_dom"/>
</dbReference>
<feature type="region of interest" description="Disordered" evidence="2">
    <location>
        <begin position="656"/>
        <end position="675"/>
    </location>
</feature>
<evidence type="ECO:0000259" key="4">
    <source>
        <dbReference type="PROSITE" id="PS51061"/>
    </source>
</evidence>
<dbReference type="SMART" id="SM00393">
    <property type="entry name" value="R3H"/>
    <property type="match status" value="1"/>
</dbReference>
<dbReference type="OrthoDB" id="21470at2759"/>
<dbReference type="PROSITE" id="PS51061">
    <property type="entry name" value="R3H"/>
    <property type="match status" value="1"/>
</dbReference>
<feature type="compositionally biased region" description="Low complexity" evidence="2">
    <location>
        <begin position="142"/>
        <end position="153"/>
    </location>
</feature>
<dbReference type="Gene3D" id="2.40.50.40">
    <property type="match status" value="1"/>
</dbReference>
<dbReference type="SUPFAM" id="SSF54160">
    <property type="entry name" value="Chromo domain-like"/>
    <property type="match status" value="1"/>
</dbReference>
<feature type="compositionally biased region" description="Polar residues" evidence="2">
    <location>
        <begin position="129"/>
        <end position="141"/>
    </location>
</feature>
<dbReference type="InterPro" id="IPR016197">
    <property type="entry name" value="Chromo-like_dom_sf"/>
</dbReference>